<evidence type="ECO:0000256" key="3">
    <source>
        <dbReference type="ARBA" id="ARBA00023186"/>
    </source>
</evidence>
<dbReference type="Pfam" id="PF07683">
    <property type="entry name" value="CobW_C"/>
    <property type="match status" value="1"/>
</dbReference>
<dbReference type="InterPro" id="IPR003495">
    <property type="entry name" value="CobW/HypB/UreG_nucleotide-bd"/>
</dbReference>
<dbReference type="PANTHER" id="PTHR13748:SF62">
    <property type="entry name" value="COBW DOMAIN-CONTAINING PROTEIN"/>
    <property type="match status" value="1"/>
</dbReference>
<dbReference type="InterPro" id="IPR051316">
    <property type="entry name" value="Zinc-reg_GTPase_activator"/>
</dbReference>
<dbReference type="EMBL" id="QPJD01000006">
    <property type="protein sequence ID" value="RCW48451.1"/>
    <property type="molecule type" value="Genomic_DNA"/>
</dbReference>
<keyword evidence="2" id="KW-0378">Hydrolase</keyword>
<feature type="domain" description="CobW C-terminal" evidence="6">
    <location>
        <begin position="252"/>
        <end position="332"/>
    </location>
</feature>
<dbReference type="Gene3D" id="3.30.1220.10">
    <property type="entry name" value="CobW-like, C-terminal domain"/>
    <property type="match status" value="1"/>
</dbReference>
<protein>
    <submittedName>
        <fullName evidence="7">G3E family GTPase</fullName>
    </submittedName>
</protein>
<dbReference type="CDD" id="cd03112">
    <property type="entry name" value="CobW-like"/>
    <property type="match status" value="1"/>
</dbReference>
<dbReference type="GO" id="GO:0005737">
    <property type="term" value="C:cytoplasm"/>
    <property type="evidence" value="ECO:0007669"/>
    <property type="project" value="TreeGrafter"/>
</dbReference>
<dbReference type="InterPro" id="IPR036627">
    <property type="entry name" value="CobW-likC_sf"/>
</dbReference>
<evidence type="ECO:0000313" key="8">
    <source>
        <dbReference type="Proteomes" id="UP000252415"/>
    </source>
</evidence>
<evidence type="ECO:0000256" key="2">
    <source>
        <dbReference type="ARBA" id="ARBA00022801"/>
    </source>
</evidence>
<evidence type="ECO:0000313" key="7">
    <source>
        <dbReference type="EMBL" id="RCW48451.1"/>
    </source>
</evidence>
<evidence type="ECO:0000259" key="6">
    <source>
        <dbReference type="SMART" id="SM00833"/>
    </source>
</evidence>
<name>A0A368W1G7_9BACL</name>
<comment type="similarity">
    <text evidence="4">Belongs to the SIMIBI class G3E GTPase family. ZNG1 subfamily.</text>
</comment>
<dbReference type="AlphaFoldDB" id="A0A368W1G7"/>
<evidence type="ECO:0000256" key="5">
    <source>
        <dbReference type="ARBA" id="ARBA00049117"/>
    </source>
</evidence>
<dbReference type="SUPFAM" id="SSF90002">
    <property type="entry name" value="Hypothetical protein YjiA, C-terminal domain"/>
    <property type="match status" value="1"/>
</dbReference>
<keyword evidence="8" id="KW-1185">Reference proteome</keyword>
<evidence type="ECO:0000256" key="1">
    <source>
        <dbReference type="ARBA" id="ARBA00022741"/>
    </source>
</evidence>
<dbReference type="GO" id="GO:0016787">
    <property type="term" value="F:hydrolase activity"/>
    <property type="evidence" value="ECO:0007669"/>
    <property type="project" value="UniProtKB-KW"/>
</dbReference>
<reference evidence="7 8" key="1">
    <citation type="submission" date="2018-07" db="EMBL/GenBank/DDBJ databases">
        <title>Genomic Encyclopedia of Type Strains, Phase III (KMG-III): the genomes of soil and plant-associated and newly described type strains.</title>
        <authorList>
            <person name="Whitman W."/>
        </authorList>
    </citation>
    <scope>NUCLEOTIDE SEQUENCE [LARGE SCALE GENOMIC DNA]</scope>
    <source>
        <strain evidence="7 8">CECT 7506</strain>
    </source>
</reference>
<dbReference type="InterPro" id="IPR011629">
    <property type="entry name" value="CobW-like_C"/>
</dbReference>
<dbReference type="RefSeq" id="WP_114380057.1">
    <property type="nucleotide sequence ID" value="NZ_QPJD01000006.1"/>
</dbReference>
<evidence type="ECO:0000256" key="4">
    <source>
        <dbReference type="ARBA" id="ARBA00034320"/>
    </source>
</evidence>
<gene>
    <name evidence="7" type="ORF">DFP97_106151</name>
</gene>
<comment type="caution">
    <text evidence="7">The sequence shown here is derived from an EMBL/GenBank/DDBJ whole genome shotgun (WGS) entry which is preliminary data.</text>
</comment>
<dbReference type="Proteomes" id="UP000252415">
    <property type="component" value="Unassembled WGS sequence"/>
</dbReference>
<dbReference type="PANTHER" id="PTHR13748">
    <property type="entry name" value="COBW-RELATED"/>
    <property type="match status" value="1"/>
</dbReference>
<accession>A0A368W1G7</accession>
<organism evidence="7 8">
    <name type="scientific">Paenibacillus prosopidis</name>
    <dbReference type="NCBI Taxonomy" id="630520"/>
    <lineage>
        <taxon>Bacteria</taxon>
        <taxon>Bacillati</taxon>
        <taxon>Bacillota</taxon>
        <taxon>Bacilli</taxon>
        <taxon>Bacillales</taxon>
        <taxon>Paenibacillaceae</taxon>
        <taxon>Paenibacillus</taxon>
    </lineage>
</organism>
<dbReference type="GO" id="GO:0000166">
    <property type="term" value="F:nucleotide binding"/>
    <property type="evidence" value="ECO:0007669"/>
    <property type="project" value="UniProtKB-KW"/>
</dbReference>
<comment type="catalytic activity">
    <reaction evidence="5">
        <text>GTP + H2O = GDP + phosphate + H(+)</text>
        <dbReference type="Rhea" id="RHEA:19669"/>
        <dbReference type="ChEBI" id="CHEBI:15377"/>
        <dbReference type="ChEBI" id="CHEBI:15378"/>
        <dbReference type="ChEBI" id="CHEBI:37565"/>
        <dbReference type="ChEBI" id="CHEBI:43474"/>
        <dbReference type="ChEBI" id="CHEBI:58189"/>
    </reaction>
    <physiologicalReaction direction="left-to-right" evidence="5">
        <dbReference type="Rhea" id="RHEA:19670"/>
    </physiologicalReaction>
</comment>
<dbReference type="Pfam" id="PF02492">
    <property type="entry name" value="cobW"/>
    <property type="match status" value="1"/>
</dbReference>
<dbReference type="SMART" id="SM00833">
    <property type="entry name" value="CobW_C"/>
    <property type="match status" value="1"/>
</dbReference>
<dbReference type="InterPro" id="IPR027417">
    <property type="entry name" value="P-loop_NTPase"/>
</dbReference>
<dbReference type="SUPFAM" id="SSF52540">
    <property type="entry name" value="P-loop containing nucleoside triphosphate hydrolases"/>
    <property type="match status" value="1"/>
</dbReference>
<keyword evidence="1" id="KW-0547">Nucleotide-binding</keyword>
<proteinExistence type="inferred from homology"/>
<dbReference type="Gene3D" id="3.40.50.300">
    <property type="entry name" value="P-loop containing nucleotide triphosphate hydrolases"/>
    <property type="match status" value="1"/>
</dbReference>
<dbReference type="OrthoDB" id="9808822at2"/>
<keyword evidence="3" id="KW-0143">Chaperone</keyword>
<sequence>MRIPVIVLSGFLGSGKTTLLLRLLDEAKTRGLQPGVIMNELGSRDVDGHILNGHSDSAIEKLLDGCVCCSRRSELAGSIQSLSKQKPDVIFIELTGVANPEEIADALTEPQVLGLVQLKQIVTLLDAEHVLTYNSIFESDLSLLRTLRRQMETADLIIVNKTDLVTAPKLSKIDKVIRKQNDTALVIPAAYSQVDLNLLLATVKKQERQAIPVARSFKMLKAVPAGHHQDKERTIPEKTLSFSRVQTMTLPIVSATQPSRRHIEKFLLKFKEQLLRAKGYIRLKEEKSVMLMQYAGKRITWTESDFSGESYIVFIGINLNEQQLEAEWKRWLQLDRIRTL</sequence>